<comment type="caution">
    <text evidence="1">The sequence shown here is derived from an EMBL/GenBank/DDBJ whole genome shotgun (WGS) entry which is preliminary data.</text>
</comment>
<gene>
    <name evidence="1" type="ORF">TNCT_481181</name>
</gene>
<keyword evidence="2" id="KW-1185">Reference proteome</keyword>
<accession>A0A8X6FBG2</accession>
<name>A0A8X6FBG2_TRICU</name>
<protein>
    <submittedName>
        <fullName evidence="1">Uncharacterized protein</fullName>
    </submittedName>
</protein>
<dbReference type="EMBL" id="BMAO01021494">
    <property type="protein sequence ID" value="GFQ74921.1"/>
    <property type="molecule type" value="Genomic_DNA"/>
</dbReference>
<reference evidence="1" key="1">
    <citation type="submission" date="2020-07" db="EMBL/GenBank/DDBJ databases">
        <title>Multicomponent nature underlies the extraordinary mechanical properties of spider dragline silk.</title>
        <authorList>
            <person name="Kono N."/>
            <person name="Nakamura H."/>
            <person name="Mori M."/>
            <person name="Yoshida Y."/>
            <person name="Ohtoshi R."/>
            <person name="Malay A.D."/>
            <person name="Moran D.A.P."/>
            <person name="Tomita M."/>
            <person name="Numata K."/>
            <person name="Arakawa K."/>
        </authorList>
    </citation>
    <scope>NUCLEOTIDE SEQUENCE</scope>
</reference>
<organism evidence="1 2">
    <name type="scientific">Trichonephila clavata</name>
    <name type="common">Joro spider</name>
    <name type="synonym">Nephila clavata</name>
    <dbReference type="NCBI Taxonomy" id="2740835"/>
    <lineage>
        <taxon>Eukaryota</taxon>
        <taxon>Metazoa</taxon>
        <taxon>Ecdysozoa</taxon>
        <taxon>Arthropoda</taxon>
        <taxon>Chelicerata</taxon>
        <taxon>Arachnida</taxon>
        <taxon>Araneae</taxon>
        <taxon>Araneomorphae</taxon>
        <taxon>Entelegynae</taxon>
        <taxon>Araneoidea</taxon>
        <taxon>Nephilidae</taxon>
        <taxon>Trichonephila</taxon>
    </lineage>
</organism>
<evidence type="ECO:0000313" key="1">
    <source>
        <dbReference type="EMBL" id="GFQ74921.1"/>
    </source>
</evidence>
<dbReference type="AlphaFoldDB" id="A0A8X6FBG2"/>
<proteinExistence type="predicted"/>
<evidence type="ECO:0000313" key="2">
    <source>
        <dbReference type="Proteomes" id="UP000887116"/>
    </source>
</evidence>
<sequence>MLHQLFTINLVQLHNLGASIFRISIIGAPTFRIKLWVCKSGEGNSRTQWDIVLLHHHKDAVYGLIGIFLPWKRLLNGDIDLLNHIISACKNCSVRKPVLILEVLLNVKIHLGQRFVRIFDNFTTWNNDEAC</sequence>
<dbReference type="OrthoDB" id="127414at2759"/>
<dbReference type="Proteomes" id="UP000887116">
    <property type="component" value="Unassembled WGS sequence"/>
</dbReference>